<feature type="compositionally biased region" description="Low complexity" evidence="1">
    <location>
        <begin position="577"/>
        <end position="650"/>
    </location>
</feature>
<evidence type="ECO:0000313" key="3">
    <source>
        <dbReference type="EMBL" id="KAL3781830.1"/>
    </source>
</evidence>
<protein>
    <submittedName>
        <fullName evidence="3">Uncharacterized protein</fullName>
    </submittedName>
</protein>
<evidence type="ECO:0000256" key="2">
    <source>
        <dbReference type="SAM" id="SignalP"/>
    </source>
</evidence>
<keyword evidence="4" id="KW-1185">Reference proteome</keyword>
<accession>A0ABD3P5R6</accession>
<gene>
    <name evidence="3" type="ORF">HJC23_011139</name>
</gene>
<feature type="chain" id="PRO_5044786143" evidence="2">
    <location>
        <begin position="23"/>
        <end position="698"/>
    </location>
</feature>
<sequence>MKFLSITVFFLAAFRTINVSEGTLTIAAADSSTGQIGAVGTSCIDVSLYDLAYQASPGNGLCLTVGAVIPSLTSSIYTVIDTLLATSIDPQAIIASITSLSLDVAIETVLQGLSLTVYNAVDLRQYACVDLQLRAAGYTGVDIQDYYTRIGFDLSAGWLYPYTPIDIQGVYGSDIVYSAQGDIVSATTVTTLSDTFSTVAACDLAERLYLSLQAVYEAAGGPIGDVRCFDTNGASGSSIFLHVDDSAGNTIVHIETSSPSTTVDPWPQFKSDYLSWRASNSCAPTSSPTTSPTLNNAGSLTIAAADSSTGQIGAVGTSCTTDSLYDLAYQASPGNGLCLTVGAVIPSLTSSIYTVIDTLLATSIDPQAIIASITSLSLDVAIETVLQGLSLTVYNAVDLRQYACVDLQLRAAGYTGVDIQDYYTRIGFDLSAGWLYPYTPIDIQGVYGSDIVYSAQGDIVSATTVTTLSDTFSTVAACDLAERLYLSLQAVYEAAGGPIGDVRCFDTNGASGSSIFLHVDDSAGNTIVHIETSSPSTTVDPWPQFKSDYLSWRASNSCSPTSFPSFSLVPTTRPTLSAIPTTSNPPSASSRPTSPTASPTALPTKQPTASPLQSPSTSPSIPTKSPITTKPTAVPTQNPTSSTPTKSPLSVNPTAMVTLKPTSTPTTTAPISSDPTSPLNVFYPDWQGANTCVNDGKQ</sequence>
<evidence type="ECO:0000256" key="1">
    <source>
        <dbReference type="SAM" id="MobiDB-lite"/>
    </source>
</evidence>
<dbReference type="Gene3D" id="3.60.20.10">
    <property type="entry name" value="Glutamine Phosphoribosylpyrophosphate, subunit 1, domain 1"/>
    <property type="match status" value="2"/>
</dbReference>
<comment type="caution">
    <text evidence="3">The sequence shown here is derived from an EMBL/GenBank/DDBJ whole genome shotgun (WGS) entry which is preliminary data.</text>
</comment>
<dbReference type="EMBL" id="JABMIG020000305">
    <property type="protein sequence ID" value="KAL3781830.1"/>
    <property type="molecule type" value="Genomic_DNA"/>
</dbReference>
<reference evidence="3 4" key="1">
    <citation type="journal article" date="2020" name="G3 (Bethesda)">
        <title>Improved Reference Genome for Cyclotella cryptica CCMP332, a Model for Cell Wall Morphogenesis, Salinity Adaptation, and Lipid Production in Diatoms (Bacillariophyta).</title>
        <authorList>
            <person name="Roberts W.R."/>
            <person name="Downey K.M."/>
            <person name="Ruck E.C."/>
            <person name="Traller J.C."/>
            <person name="Alverson A.J."/>
        </authorList>
    </citation>
    <scope>NUCLEOTIDE SEQUENCE [LARGE SCALE GENOMIC DNA]</scope>
    <source>
        <strain evidence="3 4">CCMP332</strain>
    </source>
</reference>
<keyword evidence="2" id="KW-0732">Signal</keyword>
<feature type="region of interest" description="Disordered" evidence="1">
    <location>
        <begin position="574"/>
        <end position="679"/>
    </location>
</feature>
<dbReference type="AlphaFoldDB" id="A0ABD3P5R6"/>
<organism evidence="3 4">
    <name type="scientific">Cyclotella cryptica</name>
    <dbReference type="NCBI Taxonomy" id="29204"/>
    <lineage>
        <taxon>Eukaryota</taxon>
        <taxon>Sar</taxon>
        <taxon>Stramenopiles</taxon>
        <taxon>Ochrophyta</taxon>
        <taxon>Bacillariophyta</taxon>
        <taxon>Coscinodiscophyceae</taxon>
        <taxon>Thalassiosirophycidae</taxon>
        <taxon>Stephanodiscales</taxon>
        <taxon>Stephanodiscaceae</taxon>
        <taxon>Cyclotella</taxon>
    </lineage>
</organism>
<dbReference type="SUPFAM" id="SSF56235">
    <property type="entry name" value="N-terminal nucleophile aminohydrolases (Ntn hydrolases)"/>
    <property type="match status" value="2"/>
</dbReference>
<dbReference type="InterPro" id="IPR029055">
    <property type="entry name" value="Ntn_hydrolases_N"/>
</dbReference>
<feature type="compositionally biased region" description="Low complexity" evidence="1">
    <location>
        <begin position="661"/>
        <end position="678"/>
    </location>
</feature>
<name>A0ABD3P5R6_9STRA</name>
<dbReference type="Proteomes" id="UP001516023">
    <property type="component" value="Unassembled WGS sequence"/>
</dbReference>
<proteinExistence type="predicted"/>
<feature type="signal peptide" evidence="2">
    <location>
        <begin position="1"/>
        <end position="22"/>
    </location>
</feature>
<evidence type="ECO:0000313" key="4">
    <source>
        <dbReference type="Proteomes" id="UP001516023"/>
    </source>
</evidence>